<evidence type="ECO:0000256" key="1">
    <source>
        <dbReference type="ARBA" id="ARBA00022729"/>
    </source>
</evidence>
<proteinExistence type="predicted"/>
<dbReference type="AlphaFoldDB" id="A0A5C8PK80"/>
<evidence type="ECO:0000313" key="3">
    <source>
        <dbReference type="EMBL" id="TXL73939.1"/>
    </source>
</evidence>
<sequence length="349" mass="37718">MLRWFTSGIALATVMTVGANAQDLPKTQFKVVGLNGPTVASIVDEVPFWRETVPKASNGAITADITPLDQAGIDDKTMLRLLKLGVMDFAGMDISKMAGDDPRFEGCDLAGLTLDADKARAACNAWREVIDRQMQKNWNAKLLAFGGNPPQVFWCRNVLSGLDDLKGKKIRVFNNTMRDFLGGVGATAVSMAFAEVVPALNNGVVDCGVTGSLSGNTAGWPEVTKSLYPMSLGWSINVLAVNLGTWKRIDPKVQAFLQEQVKAYEDKMWATLKKAAEEADNCNTNKQPCTMGKLASITIVPVKPSEAETHKKLVEGAVLANWAKRCGKECVAEWNDTVGKLLGLKAPMP</sequence>
<keyword evidence="1 2" id="KW-0732">Signal</keyword>
<dbReference type="GO" id="GO:0055085">
    <property type="term" value="P:transmembrane transport"/>
    <property type="evidence" value="ECO:0007669"/>
    <property type="project" value="InterPro"/>
</dbReference>
<dbReference type="InterPro" id="IPR018389">
    <property type="entry name" value="DctP_fam"/>
</dbReference>
<dbReference type="OrthoDB" id="9799287at2"/>
<dbReference type="Gene3D" id="3.40.190.170">
    <property type="entry name" value="Bacterial extracellular solute-binding protein, family 7"/>
    <property type="match status" value="1"/>
</dbReference>
<accession>A0A5C8PK80</accession>
<dbReference type="Proteomes" id="UP000321638">
    <property type="component" value="Unassembled WGS sequence"/>
</dbReference>
<comment type="caution">
    <text evidence="3">The sequence shown here is derived from an EMBL/GenBank/DDBJ whole genome shotgun (WGS) entry which is preliminary data.</text>
</comment>
<dbReference type="PANTHER" id="PTHR33376">
    <property type="match status" value="1"/>
</dbReference>
<organism evidence="3 4">
    <name type="scientific">Vineibacter terrae</name>
    <dbReference type="NCBI Taxonomy" id="2586908"/>
    <lineage>
        <taxon>Bacteria</taxon>
        <taxon>Pseudomonadati</taxon>
        <taxon>Pseudomonadota</taxon>
        <taxon>Alphaproteobacteria</taxon>
        <taxon>Hyphomicrobiales</taxon>
        <taxon>Vineibacter</taxon>
    </lineage>
</organism>
<evidence type="ECO:0000313" key="4">
    <source>
        <dbReference type="Proteomes" id="UP000321638"/>
    </source>
</evidence>
<name>A0A5C8PK80_9HYPH</name>
<reference evidence="3 4" key="1">
    <citation type="submission" date="2019-06" db="EMBL/GenBank/DDBJ databases">
        <title>New taxonomy in bacterial strain CC-CFT640, isolated from vineyard.</title>
        <authorList>
            <person name="Lin S.-Y."/>
            <person name="Tsai C.-F."/>
            <person name="Young C.-C."/>
        </authorList>
    </citation>
    <scope>NUCLEOTIDE SEQUENCE [LARGE SCALE GENOMIC DNA]</scope>
    <source>
        <strain evidence="3 4">CC-CFT640</strain>
    </source>
</reference>
<gene>
    <name evidence="3" type="ORF">FHP25_18605</name>
</gene>
<evidence type="ECO:0000256" key="2">
    <source>
        <dbReference type="SAM" id="SignalP"/>
    </source>
</evidence>
<dbReference type="PANTHER" id="PTHR33376:SF4">
    <property type="entry name" value="SIALIC ACID-BINDING PERIPLASMIC PROTEIN SIAP"/>
    <property type="match status" value="1"/>
</dbReference>
<dbReference type="InterPro" id="IPR038404">
    <property type="entry name" value="TRAP_DctP_sf"/>
</dbReference>
<dbReference type="RefSeq" id="WP_147848464.1">
    <property type="nucleotide sequence ID" value="NZ_VDUZ01000021.1"/>
</dbReference>
<keyword evidence="4" id="KW-1185">Reference proteome</keyword>
<dbReference type="NCBIfam" id="NF037995">
    <property type="entry name" value="TRAP_S1"/>
    <property type="match status" value="1"/>
</dbReference>
<dbReference type="EMBL" id="VDUZ01000021">
    <property type="protein sequence ID" value="TXL73939.1"/>
    <property type="molecule type" value="Genomic_DNA"/>
</dbReference>
<dbReference type="CDD" id="cd13602">
    <property type="entry name" value="PBP2_TRAP_BpDctp6_7"/>
    <property type="match status" value="1"/>
</dbReference>
<dbReference type="Pfam" id="PF03480">
    <property type="entry name" value="DctP"/>
    <property type="match status" value="1"/>
</dbReference>
<feature type="chain" id="PRO_5022661970" evidence="2">
    <location>
        <begin position="22"/>
        <end position="349"/>
    </location>
</feature>
<feature type="signal peptide" evidence="2">
    <location>
        <begin position="1"/>
        <end position="21"/>
    </location>
</feature>
<protein>
    <submittedName>
        <fullName evidence="3">TRAP transporter substrate-binding protein</fullName>
    </submittedName>
</protein>